<dbReference type="PANTHER" id="PTHR38036">
    <property type="entry name" value="UPF0250 PROTEIN YBED"/>
    <property type="match status" value="1"/>
</dbReference>
<sequence>MFTLKPQRIQIMLNTTFDEVMEFPNSCPFKVIGDADDTLIDRVVAVAQQLAPGDYAPTTKASSKGSYYSITIRITVTSKEHIERAYMELAAIEGVKRVL</sequence>
<dbReference type="STRING" id="318161.Sden_0869"/>
<dbReference type="GO" id="GO:0005829">
    <property type="term" value="C:cytosol"/>
    <property type="evidence" value="ECO:0007669"/>
    <property type="project" value="TreeGrafter"/>
</dbReference>
<protein>
    <recommendedName>
        <fullName evidence="2">UPF0250 protein Sden_0869</fullName>
    </recommendedName>
</protein>
<dbReference type="eggNOG" id="COG2921">
    <property type="taxonomic scope" value="Bacteria"/>
</dbReference>
<keyword evidence="4" id="KW-1185">Reference proteome</keyword>
<name>Q12QW9_SHEDO</name>
<evidence type="ECO:0000313" key="3">
    <source>
        <dbReference type="EMBL" id="ABE54157.1"/>
    </source>
</evidence>
<gene>
    <name evidence="3" type="ordered locus">Sden_0869</name>
</gene>
<reference evidence="3 4" key="1">
    <citation type="submission" date="2006-03" db="EMBL/GenBank/DDBJ databases">
        <title>Complete sequence of Shewanella denitrificans OS217.</title>
        <authorList>
            <consortium name="US DOE Joint Genome Institute"/>
            <person name="Copeland A."/>
            <person name="Lucas S."/>
            <person name="Lapidus A."/>
            <person name="Barry K."/>
            <person name="Detter J.C."/>
            <person name="Glavina del Rio T."/>
            <person name="Hammon N."/>
            <person name="Israni S."/>
            <person name="Dalin E."/>
            <person name="Tice H."/>
            <person name="Pitluck S."/>
            <person name="Brettin T."/>
            <person name="Bruce D."/>
            <person name="Han C."/>
            <person name="Tapia R."/>
            <person name="Gilna P."/>
            <person name="Kiss H."/>
            <person name="Schmutz J."/>
            <person name="Larimer F."/>
            <person name="Land M."/>
            <person name="Hauser L."/>
            <person name="Kyrpides N."/>
            <person name="Lykidis A."/>
            <person name="Richardson P."/>
        </authorList>
    </citation>
    <scope>NUCLEOTIDE SEQUENCE [LARGE SCALE GENOMIC DNA]</scope>
    <source>
        <strain evidence="4">OS217 / ATCC BAA-1090 / DSM 15013</strain>
    </source>
</reference>
<dbReference type="Pfam" id="PF04359">
    <property type="entry name" value="DUF493"/>
    <property type="match status" value="1"/>
</dbReference>
<dbReference type="SUPFAM" id="SSF117991">
    <property type="entry name" value="YbeD/HP0495-like"/>
    <property type="match status" value="1"/>
</dbReference>
<dbReference type="InterPro" id="IPR027471">
    <property type="entry name" value="YbeD-like_sf"/>
</dbReference>
<proteinExistence type="inferred from homology"/>
<comment type="similarity">
    <text evidence="1 2">Belongs to the UPF0250 family.</text>
</comment>
<organism evidence="3 4">
    <name type="scientific">Shewanella denitrificans (strain OS217 / ATCC BAA-1090 / DSM 15013)</name>
    <dbReference type="NCBI Taxonomy" id="318161"/>
    <lineage>
        <taxon>Bacteria</taxon>
        <taxon>Pseudomonadati</taxon>
        <taxon>Pseudomonadota</taxon>
        <taxon>Gammaproteobacteria</taxon>
        <taxon>Alteromonadales</taxon>
        <taxon>Shewanellaceae</taxon>
        <taxon>Shewanella</taxon>
    </lineage>
</organism>
<dbReference type="Proteomes" id="UP000001982">
    <property type="component" value="Chromosome"/>
</dbReference>
<evidence type="ECO:0000256" key="2">
    <source>
        <dbReference type="HAMAP-Rule" id="MF_00659"/>
    </source>
</evidence>
<dbReference type="Gene3D" id="3.30.70.260">
    <property type="match status" value="1"/>
</dbReference>
<evidence type="ECO:0000313" key="4">
    <source>
        <dbReference type="Proteomes" id="UP000001982"/>
    </source>
</evidence>
<accession>Q12QW9</accession>
<dbReference type="KEGG" id="sdn:Sden_0869"/>
<dbReference type="HOGENOM" id="CLU_161438_2_1_6"/>
<dbReference type="EMBL" id="CP000302">
    <property type="protein sequence ID" value="ABE54157.1"/>
    <property type="molecule type" value="Genomic_DNA"/>
</dbReference>
<dbReference type="NCBIfam" id="NF003447">
    <property type="entry name" value="PRK04998.1"/>
    <property type="match status" value="1"/>
</dbReference>
<dbReference type="InterPro" id="IPR007454">
    <property type="entry name" value="UPF0250_YbeD-like"/>
</dbReference>
<evidence type="ECO:0000256" key="1">
    <source>
        <dbReference type="ARBA" id="ARBA00008460"/>
    </source>
</evidence>
<dbReference type="AlphaFoldDB" id="Q12QW9"/>
<dbReference type="PANTHER" id="PTHR38036:SF1">
    <property type="entry name" value="UPF0250 PROTEIN YBED"/>
    <property type="match status" value="1"/>
</dbReference>
<dbReference type="HAMAP" id="MF_00659">
    <property type="entry name" value="UPF0250"/>
    <property type="match status" value="1"/>
</dbReference>